<reference evidence="3 4" key="1">
    <citation type="submission" date="2024-08" db="EMBL/GenBank/DDBJ databases">
        <authorList>
            <person name="Cucini C."/>
            <person name="Frati F."/>
        </authorList>
    </citation>
    <scope>NUCLEOTIDE SEQUENCE [LARGE SCALE GENOMIC DNA]</scope>
</reference>
<name>A0ABP1Q8V3_9HEXA</name>
<dbReference type="PANTHER" id="PTHR12794:SF0">
    <property type="entry name" value="GEM-ASSOCIATED PROTEIN 2"/>
    <property type="match status" value="1"/>
</dbReference>
<gene>
    <name evidence="3" type="ORF">ODALV1_LOCUS8647</name>
</gene>
<evidence type="ECO:0000256" key="1">
    <source>
        <dbReference type="ARBA" id="ARBA00025758"/>
    </source>
</evidence>
<dbReference type="PANTHER" id="PTHR12794">
    <property type="entry name" value="GEMIN2"/>
    <property type="match status" value="1"/>
</dbReference>
<dbReference type="InterPro" id="IPR035426">
    <property type="entry name" value="Gemin2/Brr1"/>
</dbReference>
<comment type="similarity">
    <text evidence="1">Belongs to the gemin-2 family.</text>
</comment>
<dbReference type="EMBL" id="CAXLJM020000026">
    <property type="protein sequence ID" value="CAL8093939.1"/>
    <property type="molecule type" value="Genomic_DNA"/>
</dbReference>
<feature type="compositionally biased region" description="Polar residues" evidence="2">
    <location>
        <begin position="253"/>
        <end position="272"/>
    </location>
</feature>
<evidence type="ECO:0000256" key="2">
    <source>
        <dbReference type="SAM" id="MobiDB-lite"/>
    </source>
</evidence>
<dbReference type="Proteomes" id="UP001642540">
    <property type="component" value="Unassembled WGS sequence"/>
</dbReference>
<comment type="caution">
    <text evidence="3">The sequence shown here is derived from an EMBL/GenBank/DDBJ whole genome shotgun (WGS) entry which is preliminary data.</text>
</comment>
<protein>
    <recommendedName>
        <fullName evidence="5">Gem-associated protein 2</fullName>
    </recommendedName>
</protein>
<keyword evidence="4" id="KW-1185">Reference proteome</keyword>
<evidence type="ECO:0000313" key="4">
    <source>
        <dbReference type="Proteomes" id="UP001642540"/>
    </source>
</evidence>
<feature type="region of interest" description="Disordered" evidence="2">
    <location>
        <begin position="1"/>
        <end position="22"/>
    </location>
</feature>
<sequence length="414" mass="46162">MLASDSDSDFEYPEGGDSGASSCDNEYGLLGKLALGLDPQDMKAYDGRSTPQNGSQYLMKVMTEKKVVPKVVCADVSKIAFKKLANDENAEMVNSSYLDRFLQTQRCNLNDSKGDEGGINSSLLPSSKWREETIANFSAVRSRIERWRHKIESGDQWLDSSVTLPESNDNLAWLRFCFGHSFVKVAIASKTKSEEQKIADFFLDLYDSAISELLIDRRLPVDNIKASGDGNSNENLDQSSSSTRSDVEKETKSSSTDENALSNLEKSNQSNGPALVLGHRPLMNVVMKLHQGHLENLIKWNLLWITSMGFVNQCQGQWLYSILACLHKPIDPNVMSDIRGIARKLIKLRNSMSMWNAPAASDPEPDGSPSKCLNSPNDAHVSVDENIPNFINTLNLFIYIIADYFDQKDLIMKL</sequence>
<evidence type="ECO:0000313" key="3">
    <source>
        <dbReference type="EMBL" id="CAL8093939.1"/>
    </source>
</evidence>
<proteinExistence type="inferred from homology"/>
<feature type="region of interest" description="Disordered" evidence="2">
    <location>
        <begin position="226"/>
        <end position="273"/>
    </location>
</feature>
<organism evidence="3 4">
    <name type="scientific">Orchesella dallaii</name>
    <dbReference type="NCBI Taxonomy" id="48710"/>
    <lineage>
        <taxon>Eukaryota</taxon>
        <taxon>Metazoa</taxon>
        <taxon>Ecdysozoa</taxon>
        <taxon>Arthropoda</taxon>
        <taxon>Hexapoda</taxon>
        <taxon>Collembola</taxon>
        <taxon>Entomobryomorpha</taxon>
        <taxon>Entomobryoidea</taxon>
        <taxon>Orchesellidae</taxon>
        <taxon>Orchesellinae</taxon>
        <taxon>Orchesella</taxon>
    </lineage>
</organism>
<evidence type="ECO:0008006" key="5">
    <source>
        <dbReference type="Google" id="ProtNLM"/>
    </source>
</evidence>
<feature type="compositionally biased region" description="Acidic residues" evidence="2">
    <location>
        <begin position="1"/>
        <end position="14"/>
    </location>
</feature>
<feature type="compositionally biased region" description="Polar residues" evidence="2">
    <location>
        <begin position="229"/>
        <end position="244"/>
    </location>
</feature>
<dbReference type="Pfam" id="PF04938">
    <property type="entry name" value="SIP1"/>
    <property type="match status" value="1"/>
</dbReference>
<accession>A0ABP1Q8V3</accession>
<dbReference type="Gene3D" id="1.20.58.1070">
    <property type="match status" value="1"/>
</dbReference>